<dbReference type="SMART" id="SM00388">
    <property type="entry name" value="HisKA"/>
    <property type="match status" value="1"/>
</dbReference>
<dbReference type="Pfam" id="PF08448">
    <property type="entry name" value="PAS_4"/>
    <property type="match status" value="1"/>
</dbReference>
<comment type="caution">
    <text evidence="9">The sequence shown here is derived from an EMBL/GenBank/DDBJ whole genome shotgun (WGS) entry which is preliminary data.</text>
</comment>
<dbReference type="PANTHER" id="PTHR43711">
    <property type="entry name" value="TWO-COMPONENT HISTIDINE KINASE"/>
    <property type="match status" value="1"/>
</dbReference>
<dbReference type="Gene3D" id="1.10.287.130">
    <property type="match status" value="1"/>
</dbReference>
<dbReference type="Gene3D" id="3.30.565.10">
    <property type="entry name" value="Histidine kinase-like ATPase, C-terminal domain"/>
    <property type="match status" value="1"/>
</dbReference>
<dbReference type="InterPro" id="IPR003594">
    <property type="entry name" value="HATPase_dom"/>
</dbReference>
<dbReference type="SUPFAM" id="SSF55874">
    <property type="entry name" value="ATPase domain of HSP90 chaperone/DNA topoisomerase II/histidine kinase"/>
    <property type="match status" value="1"/>
</dbReference>
<name>D6TDI7_KTERA</name>
<dbReference type="InParanoid" id="D6TDI7"/>
<organism evidence="9 10">
    <name type="scientific">Ktedonobacter racemifer DSM 44963</name>
    <dbReference type="NCBI Taxonomy" id="485913"/>
    <lineage>
        <taxon>Bacteria</taxon>
        <taxon>Bacillati</taxon>
        <taxon>Chloroflexota</taxon>
        <taxon>Ktedonobacteria</taxon>
        <taxon>Ktedonobacterales</taxon>
        <taxon>Ktedonobacteraceae</taxon>
        <taxon>Ktedonobacter</taxon>
    </lineage>
</organism>
<dbReference type="GO" id="GO:0000155">
    <property type="term" value="F:phosphorelay sensor kinase activity"/>
    <property type="evidence" value="ECO:0007669"/>
    <property type="project" value="InterPro"/>
</dbReference>
<dbReference type="InterPro" id="IPR036890">
    <property type="entry name" value="HATPase_C_sf"/>
</dbReference>
<dbReference type="NCBIfam" id="TIGR00229">
    <property type="entry name" value="sensory_box"/>
    <property type="match status" value="3"/>
</dbReference>
<keyword evidence="10" id="KW-1185">Reference proteome</keyword>
<dbReference type="Proteomes" id="UP000004508">
    <property type="component" value="Unassembled WGS sequence"/>
</dbReference>
<dbReference type="InterPro" id="IPR050736">
    <property type="entry name" value="Sensor_HK_Regulatory"/>
</dbReference>
<dbReference type="InterPro" id="IPR000014">
    <property type="entry name" value="PAS"/>
</dbReference>
<dbReference type="InterPro" id="IPR013656">
    <property type="entry name" value="PAS_4"/>
</dbReference>
<dbReference type="SMART" id="SM00387">
    <property type="entry name" value="HATPase_c"/>
    <property type="match status" value="1"/>
</dbReference>
<dbReference type="CDD" id="cd00075">
    <property type="entry name" value="HATPase"/>
    <property type="match status" value="1"/>
</dbReference>
<dbReference type="Pfam" id="PF13426">
    <property type="entry name" value="PAS_9"/>
    <property type="match status" value="1"/>
</dbReference>
<dbReference type="AlphaFoldDB" id="D6TDI7"/>
<dbReference type="PANTHER" id="PTHR43711:SF31">
    <property type="entry name" value="HISTIDINE KINASE"/>
    <property type="match status" value="1"/>
</dbReference>
<protein>
    <recommendedName>
        <fullName evidence="2">histidine kinase</fullName>
        <ecNumber evidence="2">2.7.13.3</ecNumber>
    </recommendedName>
</protein>
<dbReference type="SUPFAM" id="SSF47384">
    <property type="entry name" value="Homodimeric domain of signal transducing histidine kinase"/>
    <property type="match status" value="1"/>
</dbReference>
<dbReference type="InterPro" id="IPR005467">
    <property type="entry name" value="His_kinase_dom"/>
</dbReference>
<dbReference type="PROSITE" id="PS50112">
    <property type="entry name" value="PAS"/>
    <property type="match status" value="1"/>
</dbReference>
<dbReference type="EC" id="2.7.13.3" evidence="2"/>
<dbReference type="PROSITE" id="PS50113">
    <property type="entry name" value="PAC"/>
    <property type="match status" value="2"/>
</dbReference>
<dbReference type="InterPro" id="IPR003661">
    <property type="entry name" value="HisK_dim/P_dom"/>
</dbReference>
<feature type="domain" description="PAS" evidence="7">
    <location>
        <begin position="24"/>
        <end position="68"/>
    </location>
</feature>
<evidence type="ECO:0000256" key="5">
    <source>
        <dbReference type="ARBA" id="ARBA00023012"/>
    </source>
</evidence>
<evidence type="ECO:0000313" key="10">
    <source>
        <dbReference type="Proteomes" id="UP000004508"/>
    </source>
</evidence>
<keyword evidence="3" id="KW-0808">Transferase</keyword>
<evidence type="ECO:0000259" key="8">
    <source>
        <dbReference type="PROSITE" id="PS50113"/>
    </source>
</evidence>
<evidence type="ECO:0000256" key="2">
    <source>
        <dbReference type="ARBA" id="ARBA00012438"/>
    </source>
</evidence>
<evidence type="ECO:0000259" key="6">
    <source>
        <dbReference type="PROSITE" id="PS50109"/>
    </source>
</evidence>
<dbReference type="CDD" id="cd00130">
    <property type="entry name" value="PAS"/>
    <property type="match status" value="4"/>
</dbReference>
<dbReference type="Pfam" id="PF13188">
    <property type="entry name" value="PAS_8"/>
    <property type="match status" value="1"/>
</dbReference>
<dbReference type="InterPro" id="IPR001610">
    <property type="entry name" value="PAC"/>
</dbReference>
<dbReference type="SMART" id="SM00086">
    <property type="entry name" value="PAC"/>
    <property type="match status" value="3"/>
</dbReference>
<dbReference type="Pfam" id="PF02518">
    <property type="entry name" value="HATPase_c"/>
    <property type="match status" value="1"/>
</dbReference>
<evidence type="ECO:0000259" key="7">
    <source>
        <dbReference type="PROSITE" id="PS50112"/>
    </source>
</evidence>
<feature type="domain" description="PAC" evidence="8">
    <location>
        <begin position="218"/>
        <end position="270"/>
    </location>
</feature>
<sequence>MGKGKDHINTMGIQPLNSNHRFRPSVQLASLLDTLPDALFFLDIGATIQYANAKASALMGISSQDLPGHLFWQSAPHLVTTALYQAVGEAMRTQQSQEVHYRSPITRRWLRGQLFPTSEGLAILIHSLEQEPTCFPASVCHSDQHYRDFLEHSAERVAILTPEGLILEINQRLLTDAQVQREEVIGKPLTAFPLWASVPRAQGQLGAAIEQASRGETVRFETYICPHPGRCLDLAVALAPRYAANQQVEYLICTGFDITRYKRVEEELRTLVDAVPQFVWIRRPDGSIAYSNRRSHDYARMMSEQRPEDEWFPQLAPNDRQCIQGMWRTAPRTDITYDEATSLQFVHPEDRERVLALQRQGWEAGEPYEFEYRLRERQPGAYRWFLSRGVPLRNEEGQIIQWVGTCTDIDEQKRTEDALRQSQERVNHLMNSSVIGIFFAEGDKVVEANNTFLRMTGYSWDVLSQRRLTWDSLILPTLKSSLAQQAHQELVVQQYTTPFETELVCKDGSRLDVLMGGVAFHGETLQGIGFVLDNSARKELERRKDTFISMANHELRTPLTAIKIQTQLLKKRLVRQGLHEAAAALSRVEEPLTLLEWLVGDLLDVTRIQAGRLEYHWEPVDLDALLQDVTNTMQQMDPTHIIAVRGTISRLLLGDKGRLAQVFLNLISNAIKYAPDALLIDIEASASAETATVAVRDHGIGIPQEQCEKIFERFYRVNVDLPHDITWRGKIVGVAHHKVHNKGAYNENHISVCRTYCTLLFAFQSGLRSSLDRSASFHRSYTGHKVASPGVSFSRV</sequence>
<feature type="domain" description="Histidine kinase" evidence="6">
    <location>
        <begin position="550"/>
        <end position="735"/>
    </location>
</feature>
<dbReference type="SMART" id="SM00091">
    <property type="entry name" value="PAS"/>
    <property type="match status" value="4"/>
</dbReference>
<keyword evidence="4 9" id="KW-0418">Kinase</keyword>
<dbReference type="InterPro" id="IPR013655">
    <property type="entry name" value="PAS_fold_3"/>
</dbReference>
<evidence type="ECO:0000256" key="1">
    <source>
        <dbReference type="ARBA" id="ARBA00000085"/>
    </source>
</evidence>
<dbReference type="Pfam" id="PF00512">
    <property type="entry name" value="HisKA"/>
    <property type="match status" value="1"/>
</dbReference>
<dbReference type="InterPro" id="IPR035965">
    <property type="entry name" value="PAS-like_dom_sf"/>
</dbReference>
<feature type="domain" description="PAC" evidence="8">
    <location>
        <begin position="368"/>
        <end position="421"/>
    </location>
</feature>
<dbReference type="STRING" id="485913.Krac_9771"/>
<dbReference type="Gene3D" id="3.30.450.20">
    <property type="entry name" value="PAS domain"/>
    <property type="match status" value="5"/>
</dbReference>
<comment type="catalytic activity">
    <reaction evidence="1">
        <text>ATP + protein L-histidine = ADP + protein N-phospho-L-histidine.</text>
        <dbReference type="EC" id="2.7.13.3"/>
    </reaction>
</comment>
<evidence type="ECO:0000256" key="3">
    <source>
        <dbReference type="ARBA" id="ARBA00022679"/>
    </source>
</evidence>
<dbReference type="eggNOG" id="COG2205">
    <property type="taxonomic scope" value="Bacteria"/>
</dbReference>
<keyword evidence="5" id="KW-0902">Two-component regulatory system</keyword>
<dbReference type="InterPro" id="IPR036097">
    <property type="entry name" value="HisK_dim/P_sf"/>
</dbReference>
<accession>D6TDI7</accession>
<dbReference type="SUPFAM" id="SSF55785">
    <property type="entry name" value="PYP-like sensor domain (PAS domain)"/>
    <property type="match status" value="5"/>
</dbReference>
<gene>
    <name evidence="9" type="ORF">Krac_9771</name>
</gene>
<dbReference type="EMBL" id="ADVG01000001">
    <property type="protein sequence ID" value="EFH88332.1"/>
    <property type="molecule type" value="Genomic_DNA"/>
</dbReference>
<evidence type="ECO:0000313" key="9">
    <source>
        <dbReference type="EMBL" id="EFH88332.1"/>
    </source>
</evidence>
<dbReference type="PROSITE" id="PS50109">
    <property type="entry name" value="HIS_KIN"/>
    <property type="match status" value="1"/>
</dbReference>
<dbReference type="InterPro" id="IPR000700">
    <property type="entry name" value="PAS-assoc_C"/>
</dbReference>
<reference evidence="9 10" key="1">
    <citation type="journal article" date="2011" name="Stand. Genomic Sci.">
        <title>Non-contiguous finished genome sequence and contextual data of the filamentous soil bacterium Ktedonobacter racemifer type strain (SOSP1-21).</title>
        <authorList>
            <person name="Chang Y.J."/>
            <person name="Land M."/>
            <person name="Hauser L."/>
            <person name="Chertkov O."/>
            <person name="Del Rio T.G."/>
            <person name="Nolan M."/>
            <person name="Copeland A."/>
            <person name="Tice H."/>
            <person name="Cheng J.F."/>
            <person name="Lucas S."/>
            <person name="Han C."/>
            <person name="Goodwin L."/>
            <person name="Pitluck S."/>
            <person name="Ivanova N."/>
            <person name="Ovchinikova G."/>
            <person name="Pati A."/>
            <person name="Chen A."/>
            <person name="Palaniappan K."/>
            <person name="Mavromatis K."/>
            <person name="Liolios K."/>
            <person name="Brettin T."/>
            <person name="Fiebig A."/>
            <person name="Rohde M."/>
            <person name="Abt B."/>
            <person name="Goker M."/>
            <person name="Detter J.C."/>
            <person name="Woyke T."/>
            <person name="Bristow J."/>
            <person name="Eisen J.A."/>
            <person name="Markowitz V."/>
            <person name="Hugenholtz P."/>
            <person name="Kyrpides N.C."/>
            <person name="Klenk H.P."/>
            <person name="Lapidus A."/>
        </authorList>
    </citation>
    <scope>NUCLEOTIDE SEQUENCE [LARGE SCALE GENOMIC DNA]</scope>
    <source>
        <strain evidence="10">DSM 44963</strain>
    </source>
</reference>
<proteinExistence type="predicted"/>
<evidence type="ECO:0000256" key="4">
    <source>
        <dbReference type="ARBA" id="ARBA00022777"/>
    </source>
</evidence>
<dbReference type="CDD" id="cd00082">
    <property type="entry name" value="HisKA"/>
    <property type="match status" value="1"/>
</dbReference>
<dbReference type="Pfam" id="PF08447">
    <property type="entry name" value="PAS_3"/>
    <property type="match status" value="1"/>
</dbReference>